<reference evidence="4" key="1">
    <citation type="journal article" date="2021" name="IMA Fungus">
        <title>Genomic characterization of three marine fungi, including Emericellopsis atlantica sp. nov. with signatures of a generalist lifestyle and marine biomass degradation.</title>
        <authorList>
            <person name="Hagestad O.C."/>
            <person name="Hou L."/>
            <person name="Andersen J.H."/>
            <person name="Hansen E.H."/>
            <person name="Altermark B."/>
            <person name="Li C."/>
            <person name="Kuhnert E."/>
            <person name="Cox R.J."/>
            <person name="Crous P.W."/>
            <person name="Spatafora J.W."/>
            <person name="Lail K."/>
            <person name="Amirebrahimi M."/>
            <person name="Lipzen A."/>
            <person name="Pangilinan J."/>
            <person name="Andreopoulos W."/>
            <person name="Hayes R.D."/>
            <person name="Ng V."/>
            <person name="Grigoriev I.V."/>
            <person name="Jackson S.A."/>
            <person name="Sutton T.D.S."/>
            <person name="Dobson A.D.W."/>
            <person name="Rama T."/>
        </authorList>
    </citation>
    <scope>NUCLEOTIDE SEQUENCE</scope>
    <source>
        <strain evidence="4">TS7</strain>
    </source>
</reference>
<dbReference type="Proteomes" id="UP000887229">
    <property type="component" value="Unassembled WGS sequence"/>
</dbReference>
<dbReference type="RefSeq" id="XP_046114605.1">
    <property type="nucleotide sequence ID" value="XM_046266499.1"/>
</dbReference>
<dbReference type="GeneID" id="70297402"/>
<dbReference type="InterPro" id="IPR002594">
    <property type="entry name" value="GH12"/>
</dbReference>
<gene>
    <name evidence="4" type="ORF">F5Z01DRAFT_713633</name>
</gene>
<name>A0A9P8CMH2_9HYPO</name>
<dbReference type="GO" id="GO:0000272">
    <property type="term" value="P:polysaccharide catabolic process"/>
    <property type="evidence" value="ECO:0007669"/>
    <property type="project" value="UniProtKB-KW"/>
</dbReference>
<accession>A0A9P8CMH2</accession>
<proteinExistence type="inferred from homology"/>
<comment type="caution">
    <text evidence="4">The sequence shown here is derived from an EMBL/GenBank/DDBJ whole genome shotgun (WGS) entry which is preliminary data.</text>
</comment>
<dbReference type="OrthoDB" id="89349at2759"/>
<comment type="similarity">
    <text evidence="1 2">Belongs to the glycosyl hydrolase 12 (cellulase H) family.</text>
</comment>
<feature type="signal peptide" evidence="3">
    <location>
        <begin position="1"/>
        <end position="25"/>
    </location>
</feature>
<protein>
    <submittedName>
        <fullName evidence="4">Glycoside hydrolase family 12 protein</fullName>
    </submittedName>
</protein>
<dbReference type="Gene3D" id="2.60.120.180">
    <property type="match status" value="1"/>
</dbReference>
<keyword evidence="5" id="KW-1185">Reference proteome</keyword>
<dbReference type="PANTHER" id="PTHR34002">
    <property type="entry name" value="BLR1656 PROTEIN"/>
    <property type="match status" value="1"/>
</dbReference>
<dbReference type="AlphaFoldDB" id="A0A9P8CMH2"/>
<keyword evidence="2" id="KW-0326">Glycosidase</keyword>
<dbReference type="InterPro" id="IPR013319">
    <property type="entry name" value="GH11/12"/>
</dbReference>
<dbReference type="SUPFAM" id="SSF49899">
    <property type="entry name" value="Concanavalin A-like lectins/glucanases"/>
    <property type="match status" value="1"/>
</dbReference>
<keyword evidence="3" id="KW-0732">Signal</keyword>
<evidence type="ECO:0000313" key="5">
    <source>
        <dbReference type="Proteomes" id="UP000887229"/>
    </source>
</evidence>
<keyword evidence="2" id="KW-0119">Carbohydrate metabolism</keyword>
<keyword evidence="2 4" id="KW-0378">Hydrolase</keyword>
<dbReference type="EMBL" id="MU251275">
    <property type="protein sequence ID" value="KAG9250681.1"/>
    <property type="molecule type" value="Genomic_DNA"/>
</dbReference>
<dbReference type="GO" id="GO:0008810">
    <property type="term" value="F:cellulase activity"/>
    <property type="evidence" value="ECO:0007669"/>
    <property type="project" value="InterPro"/>
</dbReference>
<evidence type="ECO:0000256" key="3">
    <source>
        <dbReference type="SAM" id="SignalP"/>
    </source>
</evidence>
<sequence length="242" mass="27061">MLIMSFVATVKLFALLAIAHLGAHSRELCDRFSYHLDYGYGINNNVWGSGSGDQCTYIDSIAYTGIAWHVDWTWQGDQNTVKSYPYSGRDFAEKISVSAIRRMPISVDWDYHGNDIRANVAFDLFTASDAEHSHTGGHYEVMVWLATLGDVEPIGQLAGDFTVGGLGWQLYDGFNGDMHVYTFVAPQPIYTWQADLKLFFDHLSRHGFPSATQSLLTLQVGTEPFSGGPATFSVRHFWSEIE</sequence>
<evidence type="ECO:0000313" key="4">
    <source>
        <dbReference type="EMBL" id="KAG9250681.1"/>
    </source>
</evidence>
<dbReference type="PANTHER" id="PTHR34002:SF10">
    <property type="entry name" value="PUTATIVE-RELATED"/>
    <property type="match status" value="1"/>
</dbReference>
<feature type="chain" id="PRO_5040114161" evidence="3">
    <location>
        <begin position="26"/>
        <end position="242"/>
    </location>
</feature>
<evidence type="ECO:0000256" key="2">
    <source>
        <dbReference type="RuleBase" id="RU361163"/>
    </source>
</evidence>
<dbReference type="InterPro" id="IPR013320">
    <property type="entry name" value="ConA-like_dom_sf"/>
</dbReference>
<evidence type="ECO:0000256" key="1">
    <source>
        <dbReference type="ARBA" id="ARBA00005519"/>
    </source>
</evidence>
<dbReference type="Pfam" id="PF01670">
    <property type="entry name" value="Glyco_hydro_12"/>
    <property type="match status" value="1"/>
</dbReference>
<organism evidence="4 5">
    <name type="scientific">Emericellopsis atlantica</name>
    <dbReference type="NCBI Taxonomy" id="2614577"/>
    <lineage>
        <taxon>Eukaryota</taxon>
        <taxon>Fungi</taxon>
        <taxon>Dikarya</taxon>
        <taxon>Ascomycota</taxon>
        <taxon>Pezizomycotina</taxon>
        <taxon>Sordariomycetes</taxon>
        <taxon>Hypocreomycetidae</taxon>
        <taxon>Hypocreales</taxon>
        <taxon>Bionectriaceae</taxon>
        <taxon>Emericellopsis</taxon>
    </lineage>
</organism>
<keyword evidence="2" id="KW-0624">Polysaccharide degradation</keyword>